<dbReference type="STRING" id="117157.SAMN04489717_1760"/>
<dbReference type="InterPro" id="IPR023869">
    <property type="entry name" value="tRNA_Adeno_NH3ase_assoc_put"/>
</dbReference>
<sequence length="167" mass="18100">MPYMAEDSSTAIDFAVVTYLEEGCWRASSLATTAARDLDTLVRTLRQMQGDIGCIGSVSVDDDFFILVRVVGDEVRYLLSDVTAATDWPLAREVLDELALPVPIEDDEEQAQPAGDLTIVADLGMAAMEMGALCDDLDLYPDEMLSKIAERLGYGPAFQRAVEASVG</sequence>
<evidence type="ECO:0000313" key="1">
    <source>
        <dbReference type="EMBL" id="SDS14486.1"/>
    </source>
</evidence>
<protein>
    <submittedName>
        <fullName evidence="1">Putative tRNA adenosine deaminase-associated protein</fullName>
    </submittedName>
</protein>
<dbReference type="Proteomes" id="UP000198983">
    <property type="component" value="Chromosome I"/>
</dbReference>
<organism evidence="1 2">
    <name type="scientific">Actinopolymorpha singaporensis</name>
    <dbReference type="NCBI Taxonomy" id="117157"/>
    <lineage>
        <taxon>Bacteria</taxon>
        <taxon>Bacillati</taxon>
        <taxon>Actinomycetota</taxon>
        <taxon>Actinomycetes</taxon>
        <taxon>Propionibacteriales</taxon>
        <taxon>Actinopolymorphaceae</taxon>
        <taxon>Actinopolymorpha</taxon>
    </lineage>
</organism>
<reference evidence="1 2" key="1">
    <citation type="submission" date="2016-10" db="EMBL/GenBank/DDBJ databases">
        <authorList>
            <person name="de Groot N.N."/>
        </authorList>
    </citation>
    <scope>NUCLEOTIDE SEQUENCE [LARGE SCALE GENOMIC DNA]</scope>
    <source>
        <strain evidence="1 2">DSM 22024</strain>
    </source>
</reference>
<dbReference type="NCBIfam" id="TIGR03941">
    <property type="entry name" value="tRNA_deam_assoc"/>
    <property type="match status" value="1"/>
</dbReference>
<keyword evidence="2" id="KW-1185">Reference proteome</keyword>
<name>A0A1H1PTP2_9ACTN</name>
<dbReference type="AlphaFoldDB" id="A0A1H1PTP2"/>
<dbReference type="EMBL" id="LT629732">
    <property type="protein sequence ID" value="SDS14486.1"/>
    <property type="molecule type" value="Genomic_DNA"/>
</dbReference>
<evidence type="ECO:0000313" key="2">
    <source>
        <dbReference type="Proteomes" id="UP000198983"/>
    </source>
</evidence>
<gene>
    <name evidence="1" type="ORF">SAMN04489717_1760</name>
</gene>
<accession>A0A1H1PTP2</accession>
<proteinExistence type="predicted"/>